<dbReference type="SUPFAM" id="SSF158622">
    <property type="entry name" value="YheA/YmcA-like"/>
    <property type="match status" value="1"/>
</dbReference>
<evidence type="ECO:0000313" key="2">
    <source>
        <dbReference type="Proteomes" id="UP000806542"/>
    </source>
</evidence>
<name>A0A9D5LY35_9FIRM</name>
<proteinExistence type="predicted"/>
<keyword evidence="2" id="KW-1185">Reference proteome</keyword>
<dbReference type="InterPro" id="IPR010368">
    <property type="entry name" value="Com_YlbF"/>
</dbReference>
<reference evidence="1" key="1">
    <citation type="submission" date="2020-10" db="EMBL/GenBank/DDBJ databases">
        <title>ChiBAC.</title>
        <authorList>
            <person name="Zenner C."/>
            <person name="Hitch T.C.A."/>
            <person name="Clavel T."/>
        </authorList>
    </citation>
    <scope>NUCLEOTIDE SEQUENCE</scope>
    <source>
        <strain evidence="1">DSM 107454</strain>
    </source>
</reference>
<protein>
    <submittedName>
        <fullName evidence="1">YlbF family regulator</fullName>
    </submittedName>
</protein>
<dbReference type="Proteomes" id="UP000806542">
    <property type="component" value="Unassembled WGS sequence"/>
</dbReference>
<comment type="caution">
    <text evidence="1">The sequence shown here is derived from an EMBL/GenBank/DDBJ whole genome shotgun (WGS) entry which is preliminary data.</text>
</comment>
<dbReference type="RefSeq" id="WP_226392646.1">
    <property type="nucleotide sequence ID" value="NZ_JADCKB010000011.1"/>
</dbReference>
<evidence type="ECO:0000313" key="1">
    <source>
        <dbReference type="EMBL" id="MBE5040096.1"/>
    </source>
</evidence>
<dbReference type="AlphaFoldDB" id="A0A9D5LY35"/>
<gene>
    <name evidence="1" type="ORF">INF28_06440</name>
</gene>
<dbReference type="Pfam" id="PF06133">
    <property type="entry name" value="Com_YlbF"/>
    <property type="match status" value="1"/>
</dbReference>
<dbReference type="Gene3D" id="1.20.1500.10">
    <property type="entry name" value="YheA/YmcA-like"/>
    <property type="match status" value="1"/>
</dbReference>
<organism evidence="1 2">
    <name type="scientific">Ructibacterium gallinarum</name>
    <dbReference type="NCBI Taxonomy" id="2779355"/>
    <lineage>
        <taxon>Bacteria</taxon>
        <taxon>Bacillati</taxon>
        <taxon>Bacillota</taxon>
        <taxon>Clostridia</taxon>
        <taxon>Eubacteriales</taxon>
        <taxon>Oscillospiraceae</taxon>
        <taxon>Ructibacterium</taxon>
    </lineage>
</organism>
<dbReference type="InterPro" id="IPR023378">
    <property type="entry name" value="YheA/YmcA-like_dom_sf"/>
</dbReference>
<dbReference type="EMBL" id="JADCKB010000011">
    <property type="protein sequence ID" value="MBE5040096.1"/>
    <property type="molecule type" value="Genomic_DNA"/>
</dbReference>
<accession>A0A9D5LY35</accession>
<sequence>MDRERIFEKAKELGELIAHSQVKARADEANRALSADETAVDLISSYNDKREEKMAALEGRQPSAEEAREINEYLQQEFNKIAENPVIREYIEANQTLDQVLSQMDQIIRNAISGSGGCSGSCASCSGCH</sequence>